<gene>
    <name evidence="3" type="ORF">POM88_020667</name>
</gene>
<evidence type="ECO:0000256" key="2">
    <source>
        <dbReference type="SAM" id="MobiDB-lite"/>
    </source>
</evidence>
<reference evidence="3" key="1">
    <citation type="submission" date="2023-02" db="EMBL/GenBank/DDBJ databases">
        <title>Genome of toxic invasive species Heracleum sosnowskyi carries increased number of genes despite the absence of recent whole-genome duplications.</title>
        <authorList>
            <person name="Schelkunov M."/>
            <person name="Shtratnikova V."/>
            <person name="Makarenko M."/>
            <person name="Klepikova A."/>
            <person name="Omelchenko D."/>
            <person name="Novikova G."/>
            <person name="Obukhova E."/>
            <person name="Bogdanov V."/>
            <person name="Penin A."/>
            <person name="Logacheva M."/>
        </authorList>
    </citation>
    <scope>NUCLEOTIDE SEQUENCE</scope>
    <source>
        <strain evidence="3">Hsosn_3</strain>
        <tissue evidence="3">Leaf</tissue>
    </source>
</reference>
<dbReference type="PANTHER" id="PTHR31344:SF13">
    <property type="entry name" value="EEIG1_EHBP1 PROTEIN AMINO-TERMINAL DOMAIN PROTEIN"/>
    <property type="match status" value="1"/>
</dbReference>
<dbReference type="InterPro" id="IPR017853">
    <property type="entry name" value="GH"/>
</dbReference>
<comment type="caution">
    <text evidence="3">The sequence shown here is derived from an EMBL/GenBank/DDBJ whole genome shotgun (WGS) entry which is preliminary data.</text>
</comment>
<dbReference type="PANTHER" id="PTHR31344">
    <property type="entry name" value="NUCLEAR PORE COMPLEX PROTEIN NUP205"/>
    <property type="match status" value="1"/>
</dbReference>
<evidence type="ECO:0000313" key="4">
    <source>
        <dbReference type="Proteomes" id="UP001237642"/>
    </source>
</evidence>
<dbReference type="GO" id="GO:0005975">
    <property type="term" value="P:carbohydrate metabolic process"/>
    <property type="evidence" value="ECO:0007669"/>
    <property type="project" value="InterPro"/>
</dbReference>
<dbReference type="Proteomes" id="UP001237642">
    <property type="component" value="Unassembled WGS sequence"/>
</dbReference>
<organism evidence="3 4">
    <name type="scientific">Heracleum sosnowskyi</name>
    <dbReference type="NCBI Taxonomy" id="360622"/>
    <lineage>
        <taxon>Eukaryota</taxon>
        <taxon>Viridiplantae</taxon>
        <taxon>Streptophyta</taxon>
        <taxon>Embryophyta</taxon>
        <taxon>Tracheophyta</taxon>
        <taxon>Spermatophyta</taxon>
        <taxon>Magnoliopsida</taxon>
        <taxon>eudicotyledons</taxon>
        <taxon>Gunneridae</taxon>
        <taxon>Pentapetalae</taxon>
        <taxon>asterids</taxon>
        <taxon>campanulids</taxon>
        <taxon>Apiales</taxon>
        <taxon>Apiaceae</taxon>
        <taxon>Apioideae</taxon>
        <taxon>apioid superclade</taxon>
        <taxon>Tordylieae</taxon>
        <taxon>Tordyliinae</taxon>
        <taxon>Heracleum</taxon>
    </lineage>
</organism>
<reference evidence="3" key="2">
    <citation type="submission" date="2023-05" db="EMBL/GenBank/DDBJ databases">
        <authorList>
            <person name="Schelkunov M.I."/>
        </authorList>
    </citation>
    <scope>NUCLEOTIDE SEQUENCE</scope>
    <source>
        <strain evidence="3">Hsosn_3</strain>
        <tissue evidence="3">Leaf</tissue>
    </source>
</reference>
<dbReference type="EMBL" id="JAUIZM010000005">
    <property type="protein sequence ID" value="KAK1382932.1"/>
    <property type="molecule type" value="Genomic_DNA"/>
</dbReference>
<keyword evidence="1" id="KW-0378">Hydrolase</keyword>
<proteinExistence type="predicted"/>
<dbReference type="SUPFAM" id="SSF51445">
    <property type="entry name" value="(Trans)glycosidases"/>
    <property type="match status" value="1"/>
</dbReference>
<protein>
    <submittedName>
        <fullName evidence="3">Uncharacterized protein</fullName>
    </submittedName>
</protein>
<dbReference type="AlphaFoldDB" id="A0AAD8IED4"/>
<keyword evidence="4" id="KW-1185">Reference proteome</keyword>
<dbReference type="InterPro" id="IPR021827">
    <property type="entry name" value="Nup186/Nup192/Nup205"/>
</dbReference>
<sequence>MLRAIVTKTVGELRLSDEPCIKSIVGKGKSTEEFDDWEDPVTFTKALEKVEAWIFSRIVESVWWQTLTPHMQPAAAKSSRTIGSSSRKSNGNKHVLRDQEQGNNSIELWKKAFKDACERLCPIRAGGHECGCLPVLARLVMEQLVSRLDVAMFNAVLRESAEEMPTDPVSDPIADSKVLPVPSGRSSFGAGAQLKNAIGNWSRWLTDLFGIEDNDSHEDNDTLGDYKGVETDTFISVLFRKDHPGPQWRRPGTGRSQPSWDPVLVKKIGAATALEARATGIPYVFAPCIAVCRDPRWGHCSGND</sequence>
<name>A0AAD8IED4_9APIA</name>
<dbReference type="InterPro" id="IPR036962">
    <property type="entry name" value="Glyco_hydro_3_N_sf"/>
</dbReference>
<feature type="region of interest" description="Disordered" evidence="2">
    <location>
        <begin position="74"/>
        <end position="93"/>
    </location>
</feature>
<evidence type="ECO:0000313" key="3">
    <source>
        <dbReference type="EMBL" id="KAK1382932.1"/>
    </source>
</evidence>
<feature type="compositionally biased region" description="Low complexity" evidence="2">
    <location>
        <begin position="77"/>
        <end position="89"/>
    </location>
</feature>
<evidence type="ECO:0000256" key="1">
    <source>
        <dbReference type="ARBA" id="ARBA00022801"/>
    </source>
</evidence>
<accession>A0AAD8IED4</accession>
<dbReference type="Gene3D" id="3.20.20.300">
    <property type="entry name" value="Glycoside hydrolase, family 3, N-terminal domain"/>
    <property type="match status" value="1"/>
</dbReference>
<dbReference type="GO" id="GO:0005643">
    <property type="term" value="C:nuclear pore"/>
    <property type="evidence" value="ECO:0007669"/>
    <property type="project" value="InterPro"/>
</dbReference>
<dbReference type="GO" id="GO:0004553">
    <property type="term" value="F:hydrolase activity, hydrolyzing O-glycosyl compounds"/>
    <property type="evidence" value="ECO:0007669"/>
    <property type="project" value="InterPro"/>
</dbReference>